<keyword evidence="4" id="KW-0732">Signal</keyword>
<evidence type="ECO:0000256" key="3">
    <source>
        <dbReference type="ARBA" id="ARBA00022692"/>
    </source>
</evidence>
<protein>
    <recommendedName>
        <fullName evidence="10">TM2 domain-containing protein</fullName>
    </recommendedName>
</protein>
<evidence type="ECO:0000256" key="4">
    <source>
        <dbReference type="ARBA" id="ARBA00022729"/>
    </source>
</evidence>
<organism evidence="11 12">
    <name type="scientific">Mortierella isabellina</name>
    <name type="common">Filamentous fungus</name>
    <name type="synonym">Umbelopsis isabellina</name>
    <dbReference type="NCBI Taxonomy" id="91625"/>
    <lineage>
        <taxon>Eukaryota</taxon>
        <taxon>Fungi</taxon>
        <taxon>Fungi incertae sedis</taxon>
        <taxon>Mucoromycota</taxon>
        <taxon>Mucoromycotina</taxon>
        <taxon>Umbelopsidomycetes</taxon>
        <taxon>Umbelopsidales</taxon>
        <taxon>Umbelopsidaceae</taxon>
        <taxon>Umbelopsis</taxon>
    </lineage>
</organism>
<dbReference type="Pfam" id="PF05154">
    <property type="entry name" value="TM2"/>
    <property type="match status" value="1"/>
</dbReference>
<evidence type="ECO:0000259" key="10">
    <source>
        <dbReference type="Pfam" id="PF05154"/>
    </source>
</evidence>
<comment type="subcellular location">
    <subcellularLocation>
        <location evidence="1">Membrane</location>
        <topology evidence="1">Multi-pass membrane protein</topology>
    </subcellularLocation>
</comment>
<feature type="transmembrane region" description="Helical" evidence="9">
    <location>
        <begin position="43"/>
        <end position="66"/>
    </location>
</feature>
<comment type="caution">
    <text evidence="11">The sequence shown here is derived from an EMBL/GenBank/DDBJ whole genome shotgun (WGS) entry which is preliminary data.</text>
</comment>
<dbReference type="EMBL" id="JAEPQZ010000007">
    <property type="protein sequence ID" value="KAG2179011.1"/>
    <property type="molecule type" value="Genomic_DNA"/>
</dbReference>
<evidence type="ECO:0000256" key="1">
    <source>
        <dbReference type="ARBA" id="ARBA00004141"/>
    </source>
</evidence>
<keyword evidence="7" id="KW-0325">Glycoprotein</keyword>
<feature type="region of interest" description="Disordered" evidence="8">
    <location>
        <begin position="1"/>
        <end position="23"/>
    </location>
</feature>
<feature type="transmembrane region" description="Helical" evidence="9">
    <location>
        <begin position="109"/>
        <end position="135"/>
    </location>
</feature>
<evidence type="ECO:0000313" key="12">
    <source>
        <dbReference type="Proteomes" id="UP000654370"/>
    </source>
</evidence>
<feature type="transmembrane region" description="Helical" evidence="9">
    <location>
        <begin position="86"/>
        <end position="102"/>
    </location>
</feature>
<evidence type="ECO:0000256" key="9">
    <source>
        <dbReference type="SAM" id="Phobius"/>
    </source>
</evidence>
<keyword evidence="12" id="KW-1185">Reference proteome</keyword>
<keyword evidence="6 9" id="KW-0472">Membrane</keyword>
<reference evidence="11" key="1">
    <citation type="submission" date="2020-12" db="EMBL/GenBank/DDBJ databases">
        <title>Metabolic potential, ecology and presence of endohyphal bacteria is reflected in genomic diversity of Mucoromycotina.</title>
        <authorList>
            <person name="Muszewska A."/>
            <person name="Okrasinska A."/>
            <person name="Steczkiewicz K."/>
            <person name="Drgas O."/>
            <person name="Orlowska M."/>
            <person name="Perlinska-Lenart U."/>
            <person name="Aleksandrzak-Piekarczyk T."/>
            <person name="Szatraj K."/>
            <person name="Zielenkiewicz U."/>
            <person name="Pilsyk S."/>
            <person name="Malc E."/>
            <person name="Mieczkowski P."/>
            <person name="Kruszewska J.S."/>
            <person name="Biernat P."/>
            <person name="Pawlowska J."/>
        </authorList>
    </citation>
    <scope>NUCLEOTIDE SEQUENCE</scope>
    <source>
        <strain evidence="11">WA0000067209</strain>
    </source>
</reference>
<name>A0A8H7PTL3_MORIS</name>
<dbReference type="PANTHER" id="PTHR21016">
    <property type="entry name" value="BETA-AMYLOID BINDING PROTEIN-RELATED"/>
    <property type="match status" value="1"/>
</dbReference>
<proteinExistence type="inferred from homology"/>
<evidence type="ECO:0000256" key="8">
    <source>
        <dbReference type="SAM" id="MobiDB-lite"/>
    </source>
</evidence>
<evidence type="ECO:0000256" key="5">
    <source>
        <dbReference type="ARBA" id="ARBA00022989"/>
    </source>
</evidence>
<dbReference type="InterPro" id="IPR050932">
    <property type="entry name" value="TM2D1-3-like"/>
</dbReference>
<dbReference type="PANTHER" id="PTHR21016:SF1">
    <property type="entry name" value="TM2 DOMAIN-CONTAINING PROTEIN 1"/>
    <property type="match status" value="1"/>
</dbReference>
<dbReference type="AlphaFoldDB" id="A0A8H7PTL3"/>
<dbReference type="OrthoDB" id="408511at2759"/>
<sequence length="160" mass="17348">MPEYGAVPTQDPEQGQQQSTSQQASSCFVKLKDRILHPRHRKAAIAAWLVVLGIAVTLVISIHYSLLPINANPHDDVLATCRSDRSAFIALMLSIFLGPLGIDRLYLGYVFVGLIKFVTGGLFGILWVASLQLLISHLLPWATFLTLADAGSINGLLLVG</sequence>
<accession>A0A8H7PTL3</accession>
<evidence type="ECO:0000313" key="11">
    <source>
        <dbReference type="EMBL" id="KAG2179011.1"/>
    </source>
</evidence>
<comment type="similarity">
    <text evidence="2">Belongs to the TM2 family.</text>
</comment>
<dbReference type="Proteomes" id="UP000654370">
    <property type="component" value="Unassembled WGS sequence"/>
</dbReference>
<keyword evidence="3 9" id="KW-0812">Transmembrane</keyword>
<gene>
    <name evidence="11" type="ORF">INT43_001860</name>
</gene>
<dbReference type="GO" id="GO:0016020">
    <property type="term" value="C:membrane"/>
    <property type="evidence" value="ECO:0007669"/>
    <property type="project" value="UniProtKB-SubCell"/>
</dbReference>
<keyword evidence="5 9" id="KW-1133">Transmembrane helix</keyword>
<feature type="compositionally biased region" description="Low complexity" evidence="8">
    <location>
        <begin position="14"/>
        <end position="23"/>
    </location>
</feature>
<evidence type="ECO:0000256" key="6">
    <source>
        <dbReference type="ARBA" id="ARBA00023136"/>
    </source>
</evidence>
<dbReference type="InterPro" id="IPR007829">
    <property type="entry name" value="TM2"/>
</dbReference>
<evidence type="ECO:0000256" key="7">
    <source>
        <dbReference type="ARBA" id="ARBA00023180"/>
    </source>
</evidence>
<evidence type="ECO:0000256" key="2">
    <source>
        <dbReference type="ARBA" id="ARBA00008284"/>
    </source>
</evidence>
<feature type="domain" description="TM2" evidence="10">
    <location>
        <begin position="84"/>
        <end position="128"/>
    </location>
</feature>